<dbReference type="Pfam" id="PF20096">
    <property type="entry name" value="DUF6486"/>
    <property type="match status" value="1"/>
</dbReference>
<dbReference type="AlphaFoldDB" id="A0A1M7GB40"/>
<dbReference type="NCBIfam" id="NF033879">
    <property type="entry name" value="smalltalk"/>
    <property type="match status" value="1"/>
</dbReference>
<name>A0A1M7GB40_XYLRU</name>
<dbReference type="InterPro" id="IPR045505">
    <property type="entry name" value="DUF6486"/>
</dbReference>
<evidence type="ECO:0000313" key="1">
    <source>
        <dbReference type="EMBL" id="SHM13493.1"/>
    </source>
</evidence>
<evidence type="ECO:0000313" key="2">
    <source>
        <dbReference type="Proteomes" id="UP000184280"/>
    </source>
</evidence>
<evidence type="ECO:0008006" key="3">
    <source>
        <dbReference type="Google" id="ProtNLM"/>
    </source>
</evidence>
<sequence length="38" mass="3926">MKGEIMMKNWRTIAKIVVAVITALLGAVGATAAGVQIV</sequence>
<reference evidence="1 2" key="1">
    <citation type="submission" date="2016-11" db="EMBL/GenBank/DDBJ databases">
        <authorList>
            <person name="Jaros S."/>
            <person name="Januszkiewicz K."/>
            <person name="Wedrychowicz H."/>
        </authorList>
    </citation>
    <scope>NUCLEOTIDE SEQUENCE [LARGE SCALE GENOMIC DNA]</scope>
    <source>
        <strain evidence="1 2">BPI-34</strain>
    </source>
</reference>
<protein>
    <recommendedName>
        <fullName evidence="3">Smalltalk protein</fullName>
    </recommendedName>
</protein>
<organism evidence="1 2">
    <name type="scientific">Xylanibacter ruminicola</name>
    <name type="common">Prevotella ruminicola</name>
    <dbReference type="NCBI Taxonomy" id="839"/>
    <lineage>
        <taxon>Bacteria</taxon>
        <taxon>Pseudomonadati</taxon>
        <taxon>Bacteroidota</taxon>
        <taxon>Bacteroidia</taxon>
        <taxon>Bacteroidales</taxon>
        <taxon>Prevotellaceae</taxon>
        <taxon>Xylanibacter</taxon>
    </lineage>
</organism>
<dbReference type="EMBL" id="FRCJ01000002">
    <property type="protein sequence ID" value="SHM13493.1"/>
    <property type="molecule type" value="Genomic_DNA"/>
</dbReference>
<dbReference type="Proteomes" id="UP000184280">
    <property type="component" value="Unassembled WGS sequence"/>
</dbReference>
<accession>A0A1M7GB40</accession>
<gene>
    <name evidence="1" type="ORF">SAMN04488494_1414</name>
</gene>
<proteinExistence type="predicted"/>